<organism evidence="2 3">
    <name type="scientific">Daphnia magna</name>
    <dbReference type="NCBI Taxonomy" id="35525"/>
    <lineage>
        <taxon>Eukaryota</taxon>
        <taxon>Metazoa</taxon>
        <taxon>Ecdysozoa</taxon>
        <taxon>Arthropoda</taxon>
        <taxon>Crustacea</taxon>
        <taxon>Branchiopoda</taxon>
        <taxon>Diplostraca</taxon>
        <taxon>Cladocera</taxon>
        <taxon>Anomopoda</taxon>
        <taxon>Daphniidae</taxon>
        <taxon>Daphnia</taxon>
    </lineage>
</organism>
<evidence type="ECO:0000313" key="2">
    <source>
        <dbReference type="EMBL" id="KZS21325.1"/>
    </source>
</evidence>
<dbReference type="Proteomes" id="UP000076858">
    <property type="component" value="Unassembled WGS sequence"/>
</dbReference>
<dbReference type="EMBL" id="LRGB01000024">
    <property type="protein sequence ID" value="KZS21325.1"/>
    <property type="molecule type" value="Genomic_DNA"/>
</dbReference>
<keyword evidence="3" id="KW-1185">Reference proteome</keyword>
<keyword evidence="1" id="KW-0472">Membrane</keyword>
<reference evidence="2 3" key="1">
    <citation type="submission" date="2016-03" db="EMBL/GenBank/DDBJ databases">
        <title>EvidentialGene: Evidence-directed Construction of Genes on Genomes.</title>
        <authorList>
            <person name="Gilbert D.G."/>
            <person name="Choi J.-H."/>
            <person name="Mockaitis K."/>
            <person name="Colbourne J."/>
            <person name="Pfrender M."/>
        </authorList>
    </citation>
    <scope>NUCLEOTIDE SEQUENCE [LARGE SCALE GENOMIC DNA]</scope>
    <source>
        <strain evidence="2 3">Xinb3</strain>
        <tissue evidence="2">Complete organism</tissue>
    </source>
</reference>
<feature type="transmembrane region" description="Helical" evidence="1">
    <location>
        <begin position="44"/>
        <end position="74"/>
    </location>
</feature>
<sequence length="83" mass="9720">MGGDSGMPAFIFKVKLRFDRRKKCTTYPHIQKKMFRNKSIKKKAVIVFNAYTFFFFNSSAIFSFLHILVIAYLFCTSTAMLCR</sequence>
<name>A0A162SI83_9CRUS</name>
<proteinExistence type="predicted"/>
<keyword evidence="1" id="KW-0812">Transmembrane</keyword>
<comment type="caution">
    <text evidence="2">The sequence shown here is derived from an EMBL/GenBank/DDBJ whole genome shotgun (WGS) entry which is preliminary data.</text>
</comment>
<keyword evidence="1" id="KW-1133">Transmembrane helix</keyword>
<dbReference type="AlphaFoldDB" id="A0A162SI83"/>
<protein>
    <submittedName>
        <fullName evidence="2">Uncharacterized protein</fullName>
    </submittedName>
</protein>
<evidence type="ECO:0000256" key="1">
    <source>
        <dbReference type="SAM" id="Phobius"/>
    </source>
</evidence>
<evidence type="ECO:0000313" key="3">
    <source>
        <dbReference type="Proteomes" id="UP000076858"/>
    </source>
</evidence>
<gene>
    <name evidence="2" type="ORF">APZ42_011244</name>
</gene>
<accession>A0A162SI83</accession>